<feature type="compositionally biased region" description="Basic and acidic residues" evidence="1">
    <location>
        <begin position="29"/>
        <end position="39"/>
    </location>
</feature>
<proteinExistence type="predicted"/>
<dbReference type="Proteomes" id="UP000295083">
    <property type="component" value="Unassembled WGS sequence"/>
</dbReference>
<dbReference type="EMBL" id="QAPG01000094">
    <property type="protein sequence ID" value="TDZ31782.1"/>
    <property type="molecule type" value="Genomic_DNA"/>
</dbReference>
<name>A0A4R8Q0Q5_9PEZI</name>
<feature type="compositionally biased region" description="Polar residues" evidence="1">
    <location>
        <begin position="40"/>
        <end position="57"/>
    </location>
</feature>
<dbReference type="AlphaFoldDB" id="A0A4R8Q0Q5"/>
<comment type="caution">
    <text evidence="2">The sequence shown here is derived from an EMBL/GenBank/DDBJ whole genome shotgun (WGS) entry which is preliminary data.</text>
</comment>
<feature type="region of interest" description="Disordered" evidence="1">
    <location>
        <begin position="25"/>
        <end position="60"/>
    </location>
</feature>
<sequence length="101" mass="10936">MSDRKVTLREKAGLPSQSIAVVIAASNRQRNDVDEERPNSRSASNVRTLPSARTSGQPAGRLSRCLEQSILNQHAIAKLYSERDLIAPAPVLGQRSTLSNG</sequence>
<evidence type="ECO:0000313" key="2">
    <source>
        <dbReference type="EMBL" id="TDZ31782.1"/>
    </source>
</evidence>
<protein>
    <submittedName>
        <fullName evidence="2">Uncharacterized protein</fullName>
    </submittedName>
</protein>
<organism evidence="2 3">
    <name type="scientific">Colletotrichum spinosum</name>
    <dbReference type="NCBI Taxonomy" id="1347390"/>
    <lineage>
        <taxon>Eukaryota</taxon>
        <taxon>Fungi</taxon>
        <taxon>Dikarya</taxon>
        <taxon>Ascomycota</taxon>
        <taxon>Pezizomycotina</taxon>
        <taxon>Sordariomycetes</taxon>
        <taxon>Hypocreomycetidae</taxon>
        <taxon>Glomerellales</taxon>
        <taxon>Glomerellaceae</taxon>
        <taxon>Colletotrichum</taxon>
        <taxon>Colletotrichum orbiculare species complex</taxon>
    </lineage>
</organism>
<evidence type="ECO:0000256" key="1">
    <source>
        <dbReference type="SAM" id="MobiDB-lite"/>
    </source>
</evidence>
<evidence type="ECO:0000313" key="3">
    <source>
        <dbReference type="Proteomes" id="UP000295083"/>
    </source>
</evidence>
<accession>A0A4R8Q0Q5</accession>
<gene>
    <name evidence="2" type="ORF">C8035_v000942</name>
</gene>
<reference evidence="2 3" key="1">
    <citation type="submission" date="2018-11" db="EMBL/GenBank/DDBJ databases">
        <title>Genome sequence and assembly of Colletotrichum spinosum.</title>
        <authorList>
            <person name="Gan P."/>
            <person name="Shirasu K."/>
        </authorList>
    </citation>
    <scope>NUCLEOTIDE SEQUENCE [LARGE SCALE GENOMIC DNA]</scope>
    <source>
        <strain evidence="2 3">CBS 515.97</strain>
    </source>
</reference>
<keyword evidence="3" id="KW-1185">Reference proteome</keyword>